<dbReference type="PROSITE" id="PS00718">
    <property type="entry name" value="SIGMA54_2"/>
    <property type="match status" value="1"/>
</dbReference>
<dbReference type="InterPro" id="IPR000394">
    <property type="entry name" value="RNA_pol_sigma_54"/>
</dbReference>
<keyword evidence="2" id="KW-0240">DNA-directed RNA polymerase</keyword>
<feature type="domain" description="RNA polymerase sigma factor 54 core-binding" evidence="10">
    <location>
        <begin position="89"/>
        <end position="279"/>
    </location>
</feature>
<dbReference type="InterPro" id="IPR007046">
    <property type="entry name" value="RNA_pol_sigma_54_core-bd"/>
</dbReference>
<keyword evidence="4" id="KW-0548">Nucleotidyltransferase</keyword>
<keyword evidence="6" id="KW-0731">Sigma factor</keyword>
<keyword evidence="3" id="KW-0808">Transferase</keyword>
<evidence type="ECO:0000259" key="9">
    <source>
        <dbReference type="Pfam" id="PF04552"/>
    </source>
</evidence>
<keyword evidence="5" id="KW-0805">Transcription regulation</keyword>
<protein>
    <submittedName>
        <fullName evidence="11">RNA polymerase sigma-54 factor RpoN</fullName>
    </submittedName>
</protein>
<dbReference type="Pfam" id="PF00309">
    <property type="entry name" value="Sigma54_AID"/>
    <property type="match status" value="1"/>
</dbReference>
<dbReference type="GO" id="GO:0016779">
    <property type="term" value="F:nucleotidyltransferase activity"/>
    <property type="evidence" value="ECO:0007669"/>
    <property type="project" value="UniProtKB-KW"/>
</dbReference>
<dbReference type="Gene3D" id="1.10.10.1330">
    <property type="entry name" value="RNA polymerase sigma-54 factor, core-binding domain"/>
    <property type="match status" value="1"/>
</dbReference>
<dbReference type="NCBIfam" id="TIGR02395">
    <property type="entry name" value="rpoN_sigma"/>
    <property type="match status" value="1"/>
</dbReference>
<dbReference type="GO" id="GO:0016987">
    <property type="term" value="F:sigma factor activity"/>
    <property type="evidence" value="ECO:0007669"/>
    <property type="project" value="UniProtKB-KW"/>
</dbReference>
<feature type="domain" description="RNA polymerase sigma factor 54 DNA-binding" evidence="9">
    <location>
        <begin position="299"/>
        <end position="457"/>
    </location>
</feature>
<dbReference type="PRINTS" id="PR00045">
    <property type="entry name" value="SIGMA54FCT"/>
</dbReference>
<evidence type="ECO:0000256" key="3">
    <source>
        <dbReference type="ARBA" id="ARBA00022679"/>
    </source>
</evidence>
<dbReference type="GO" id="GO:0001216">
    <property type="term" value="F:DNA-binding transcription activator activity"/>
    <property type="evidence" value="ECO:0007669"/>
    <property type="project" value="InterPro"/>
</dbReference>
<dbReference type="GO" id="GO:0003677">
    <property type="term" value="F:DNA binding"/>
    <property type="evidence" value="ECO:0007669"/>
    <property type="project" value="UniProtKB-KW"/>
</dbReference>
<evidence type="ECO:0000256" key="1">
    <source>
        <dbReference type="ARBA" id="ARBA00008798"/>
    </source>
</evidence>
<comment type="similarity">
    <text evidence="1">Belongs to the sigma-54 factor family.</text>
</comment>
<sequence length="459" mass="53509">MPKQELQQKQGLTQKISKKQIQLMNMLEMDSLSFMHSLEKEIEENPVLELNDREDDLEIDKYLEDDTPRYKYKINNNRDSDNKQLPYISKESFIEGLKKQIHTFKIDDQTRLIADFLIGNIGSNGYIRRDLLDIIDDIEFSENIVLTEKKIREVLKLVQQLDPPGVGATSLRECLLIQLKRKNRNDSIDLAIALLEKHYDAFVKKHYDKILDRENISKEDLKNSISEIEKLNPKPSGEYASDMDFNEDITPDFIIDIEDNNIEVKLNMKYPELIISPSYIDVLQTYKETGSKKYTKAAQFIKHKLNTAKHFIDNIKQRQQTLMKVMNTIVEYQKDYLLTGDYSHLKPMRQKDIADEIGMNISTVSRVVRSKYAMTPYGIILLSRFFTDGIKNTEGKDISVKQVKDILSNIIDQEDKKKPITDDKLALLLKEKGINIARRTIAKYREQLEIPIARLRKTI</sequence>
<evidence type="ECO:0000313" key="12">
    <source>
        <dbReference type="Proteomes" id="UP000243197"/>
    </source>
</evidence>
<dbReference type="Gene3D" id="1.10.10.60">
    <property type="entry name" value="Homeodomain-like"/>
    <property type="match status" value="1"/>
</dbReference>
<dbReference type="AlphaFoldDB" id="A0A1J1E6B2"/>
<dbReference type="PROSITE" id="PS50044">
    <property type="entry name" value="SIGMA54_3"/>
    <property type="match status" value="1"/>
</dbReference>
<dbReference type="Pfam" id="PF04963">
    <property type="entry name" value="Sigma54_CBD"/>
    <property type="match status" value="1"/>
</dbReference>
<dbReference type="InterPro" id="IPR038709">
    <property type="entry name" value="RpoN_core-bd_sf"/>
</dbReference>
<dbReference type="PIRSF" id="PIRSF000774">
    <property type="entry name" value="RpoN"/>
    <property type="match status" value="1"/>
</dbReference>
<dbReference type="Proteomes" id="UP000243197">
    <property type="component" value="Chromosome"/>
</dbReference>
<evidence type="ECO:0000313" key="11">
    <source>
        <dbReference type="EMBL" id="BAV94862.1"/>
    </source>
</evidence>
<keyword evidence="12" id="KW-1185">Reference proteome</keyword>
<accession>A0A1J1E6B2</accession>
<dbReference type="PANTHER" id="PTHR32248:SF4">
    <property type="entry name" value="RNA POLYMERASE SIGMA-54 FACTOR"/>
    <property type="match status" value="1"/>
</dbReference>
<evidence type="ECO:0000256" key="2">
    <source>
        <dbReference type="ARBA" id="ARBA00022478"/>
    </source>
</evidence>
<dbReference type="Pfam" id="PF04552">
    <property type="entry name" value="Sigma54_DBD"/>
    <property type="match status" value="1"/>
</dbReference>
<evidence type="ECO:0000256" key="6">
    <source>
        <dbReference type="ARBA" id="ARBA00023082"/>
    </source>
</evidence>
<name>A0A1J1E6B2_9FLAO</name>
<proteinExistence type="inferred from homology"/>
<dbReference type="OrthoDB" id="9814402at2"/>
<evidence type="ECO:0000256" key="4">
    <source>
        <dbReference type="ARBA" id="ARBA00022695"/>
    </source>
</evidence>
<evidence type="ECO:0000256" key="8">
    <source>
        <dbReference type="ARBA" id="ARBA00023163"/>
    </source>
</evidence>
<reference evidence="11 12" key="1">
    <citation type="submission" date="2014-03" db="EMBL/GenBank/DDBJ databases">
        <title>complete genome sequence of Flavobacteriaceae bacterium JBKA-6.</title>
        <authorList>
            <person name="Takano T."/>
            <person name="Nakamura Y."/>
            <person name="Takuma S."/>
            <person name="Yasuike M."/>
            <person name="Matsuyama T."/>
            <person name="Sakai T."/>
            <person name="Fujiwara A."/>
            <person name="Kimoto K."/>
            <person name="Fukuda Y."/>
            <person name="Kondo H."/>
            <person name="Hirono I."/>
            <person name="Nakayasu C."/>
        </authorList>
    </citation>
    <scope>NUCLEOTIDE SEQUENCE [LARGE SCALE GENOMIC DNA]</scope>
    <source>
        <strain evidence="11 12">JBKA-6</strain>
    </source>
</reference>
<gene>
    <name evidence="11" type="ORF">JBKA6_0849</name>
</gene>
<dbReference type="EMBL" id="AP014564">
    <property type="protein sequence ID" value="BAV94862.1"/>
    <property type="molecule type" value="Genomic_DNA"/>
</dbReference>
<dbReference type="RefSeq" id="WP_096686194.1">
    <property type="nucleotide sequence ID" value="NZ_AP014564.1"/>
</dbReference>
<dbReference type="GO" id="GO:0006352">
    <property type="term" value="P:DNA-templated transcription initiation"/>
    <property type="evidence" value="ECO:0007669"/>
    <property type="project" value="InterPro"/>
</dbReference>
<keyword evidence="7" id="KW-0238">DNA-binding</keyword>
<dbReference type="InterPro" id="IPR007634">
    <property type="entry name" value="RNA_pol_sigma_54_DNA-bd"/>
</dbReference>
<evidence type="ECO:0000256" key="7">
    <source>
        <dbReference type="ARBA" id="ARBA00023125"/>
    </source>
</evidence>
<dbReference type="GO" id="GO:0000428">
    <property type="term" value="C:DNA-directed RNA polymerase complex"/>
    <property type="evidence" value="ECO:0007669"/>
    <property type="project" value="UniProtKB-KW"/>
</dbReference>
<evidence type="ECO:0000259" key="10">
    <source>
        <dbReference type="Pfam" id="PF04963"/>
    </source>
</evidence>
<organism evidence="11 12">
    <name type="scientific">Ichthyobacterium seriolicida</name>
    <dbReference type="NCBI Taxonomy" id="242600"/>
    <lineage>
        <taxon>Bacteria</taxon>
        <taxon>Pseudomonadati</taxon>
        <taxon>Bacteroidota</taxon>
        <taxon>Flavobacteriia</taxon>
        <taxon>Flavobacteriales</taxon>
        <taxon>Ichthyobacteriaceae</taxon>
        <taxon>Ichthyobacterium</taxon>
    </lineage>
</organism>
<dbReference type="KEGG" id="ise:JBKA6_0849"/>
<evidence type="ECO:0000256" key="5">
    <source>
        <dbReference type="ARBA" id="ARBA00023015"/>
    </source>
</evidence>
<dbReference type="PANTHER" id="PTHR32248">
    <property type="entry name" value="RNA POLYMERASE SIGMA-54 FACTOR"/>
    <property type="match status" value="1"/>
</dbReference>
<keyword evidence="8" id="KW-0804">Transcription</keyword>